<evidence type="ECO:0000256" key="2">
    <source>
        <dbReference type="ARBA" id="ARBA00023002"/>
    </source>
</evidence>
<dbReference type="PANTHER" id="PTHR37181">
    <property type="entry name" value="F6A14.6 PROTEIN"/>
    <property type="match status" value="1"/>
</dbReference>
<evidence type="ECO:0000313" key="6">
    <source>
        <dbReference type="Proteomes" id="UP001189624"/>
    </source>
</evidence>
<dbReference type="Gene3D" id="3.40.309.10">
    <property type="entry name" value="Aldehyde Dehydrogenase, Chain A, domain 2"/>
    <property type="match status" value="1"/>
</dbReference>
<keyword evidence="3" id="KW-0520">NAD</keyword>
<keyword evidence="6" id="KW-1185">Reference proteome</keyword>
<proteinExistence type="inferred from homology"/>
<dbReference type="Pfam" id="PF00171">
    <property type="entry name" value="Aldedh"/>
    <property type="match status" value="1"/>
</dbReference>
<dbReference type="GO" id="GO:0016620">
    <property type="term" value="F:oxidoreductase activity, acting on the aldehyde or oxo group of donors, NAD or NADP as acceptor"/>
    <property type="evidence" value="ECO:0007669"/>
    <property type="project" value="InterPro"/>
</dbReference>
<dbReference type="FunFam" id="3.40.309.10:FF:000023">
    <property type="entry name" value="Aldehyde dehydrogenase 12"/>
    <property type="match status" value="1"/>
</dbReference>
<evidence type="ECO:0000256" key="3">
    <source>
        <dbReference type="ARBA" id="ARBA00023027"/>
    </source>
</evidence>
<dbReference type="InterPro" id="IPR016160">
    <property type="entry name" value="Ald_DH_CS_CYS"/>
</dbReference>
<dbReference type="InterPro" id="IPR016163">
    <property type="entry name" value="Ald_DH_C"/>
</dbReference>
<dbReference type="InterPro" id="IPR016161">
    <property type="entry name" value="Ald_DH/histidinol_DH"/>
</dbReference>
<evidence type="ECO:0000313" key="5">
    <source>
        <dbReference type="EMBL" id="CAJ1944042.1"/>
    </source>
</evidence>
<organism evidence="5 6">
    <name type="scientific">Sphenostylis stenocarpa</name>
    <dbReference type="NCBI Taxonomy" id="92480"/>
    <lineage>
        <taxon>Eukaryota</taxon>
        <taxon>Viridiplantae</taxon>
        <taxon>Streptophyta</taxon>
        <taxon>Embryophyta</taxon>
        <taxon>Tracheophyta</taxon>
        <taxon>Spermatophyta</taxon>
        <taxon>Magnoliopsida</taxon>
        <taxon>eudicotyledons</taxon>
        <taxon>Gunneridae</taxon>
        <taxon>Pentapetalae</taxon>
        <taxon>rosids</taxon>
        <taxon>fabids</taxon>
        <taxon>Fabales</taxon>
        <taxon>Fabaceae</taxon>
        <taxon>Papilionoideae</taxon>
        <taxon>50 kb inversion clade</taxon>
        <taxon>NPAAA clade</taxon>
        <taxon>indigoferoid/millettioid clade</taxon>
        <taxon>Phaseoleae</taxon>
        <taxon>Sphenostylis</taxon>
    </lineage>
</organism>
<comment type="similarity">
    <text evidence="1">Belongs to the aldehyde dehydrogenase family.</text>
</comment>
<dbReference type="InterPro" id="IPR015590">
    <property type="entry name" value="Aldehyde_DH_dom"/>
</dbReference>
<dbReference type="PANTHER" id="PTHR37181:SF1">
    <property type="entry name" value="F6A14.6 PROTEIN"/>
    <property type="match status" value="1"/>
</dbReference>
<dbReference type="PROSITE" id="PS00070">
    <property type="entry name" value="ALDEHYDE_DEHYDR_CYS"/>
    <property type="match status" value="1"/>
</dbReference>
<dbReference type="Gramene" id="rna-AYBTSS11_LOCUS11695">
    <property type="protein sequence ID" value="CAJ1944042.1"/>
    <property type="gene ID" value="gene-AYBTSS11_LOCUS11695"/>
</dbReference>
<accession>A0AA86SLQ3</accession>
<gene>
    <name evidence="5" type="ORF">AYBTSS11_LOCUS11695</name>
</gene>
<feature type="domain" description="Aldehyde dehydrogenase" evidence="4">
    <location>
        <begin position="228"/>
        <end position="589"/>
    </location>
</feature>
<evidence type="ECO:0000259" key="4">
    <source>
        <dbReference type="Pfam" id="PF00171"/>
    </source>
</evidence>
<evidence type="ECO:0000256" key="1">
    <source>
        <dbReference type="ARBA" id="ARBA00009986"/>
    </source>
</evidence>
<dbReference type="Gene3D" id="3.40.605.10">
    <property type="entry name" value="Aldehyde Dehydrogenase, Chain A, domain 1"/>
    <property type="match status" value="1"/>
</dbReference>
<dbReference type="AlphaFoldDB" id="A0AA86SLQ3"/>
<protein>
    <recommendedName>
        <fullName evidence="4">Aldehyde dehydrogenase domain-containing protein</fullName>
    </recommendedName>
</protein>
<sequence>MLKLLVNRTANVSTSRNHNGFAAFSLSSDVYEVTVGKQLSSKLSTGQSSKLSTAQKLSTVQKFSQEQLEHCITLYYLVIFCCALTCVHSLQFATVDAEEVSGSRPAEVLNLVQSKWVGSSNLNTVVDPLNGDSFIKVAEVDETGIQPFVESLSSCPKHGVHNPFKAPERTVALMGFCCGVMHRWIILINPRGFNLFALRYSKAAYDKYLMYGDISTKAAHMLSLPKVSDFFTRLIQRVSPKSYQQAFGEVYVTQKFLENFCGDQVRFLARSFAVPGNHLGQQSHGFRWPYGPVAIITPFNFPLEIPVLQLMGALYMGNKPVLKVDSKVSIVMEQMLRLLHTCGLPVEDVDFINSDGKTMNKLLLEANPRMTLFTGSSRVAEKLALDLKGRVKLEDAGFDWKILGPDVHQEDYTAWVCDQDAYACSGQKCSAQSLLFMHENWSKTSLLSKLKDLAERRKLTDLTIGPVLTVTTDSMLEHVNKLLEIPGSKLLFGGRPLEDHSIPSIYGAIKPTAVYVPLEEIMKDNNFELVTKEIFGPFQIITDYKNSQLSVVLDALERMHNHLTAAVVSNDPLFVQEVIGKTVNGTTYAGLRARTTGAPQNHWFGPAGDPRGAGIGTPEAIKLVCLLPLINACQNILRIAPVPVSESDACQNILRIAPMPVSEVYDDGSYDDCLYWVYDDGSYDDCSYWVYDDCSYWVYDDCSYWVYDDGSYDDCSYWVYEDGSYDDCSYWVYDDCSYDDGNQYHAGIGTFALIDPCVALTSTVASVANVLNLAISTMTLLEVIKDASINSKPLDLPLDYPIVLNPDSILPNLKPKDIDESSSSLIKPLIGWNVPPTVAEITDINKKFFTQLNARFMNTNNLDKGEFISSLKSYLENIRDKVGVVIEVDTSSSDYNRILIDKLGTFVGKDVAGLVLNGCVSLEIWDVIEALIVNVTIEHSCYSNLITKLVEKKRSYLLCLCIKHVWDLGSSEIITILRYFLSPSKDAYDSMVTVKLEWESQAVLAIETASDSKLKTKKLVMAKEASILLMMAYDGFSASETCLHYLIASSNINDVVLSPSFGKLNGKELLNLIRYLAKWLKKYQRFPQARPCPRASSVLNLKACDWVPKLEDVIKYLGLVLDEKFSSLVLHPLFHEELRSIEEMVSCLTSEAKFCNLMADVIDILKIDRENL</sequence>
<dbReference type="EMBL" id="OY731400">
    <property type="protein sequence ID" value="CAJ1944042.1"/>
    <property type="molecule type" value="Genomic_DNA"/>
</dbReference>
<keyword evidence="2" id="KW-0560">Oxidoreductase</keyword>
<dbReference type="Proteomes" id="UP001189624">
    <property type="component" value="Chromosome 3"/>
</dbReference>
<reference evidence="5" key="1">
    <citation type="submission" date="2023-10" db="EMBL/GenBank/DDBJ databases">
        <authorList>
            <person name="Domelevo Entfellner J.-B."/>
        </authorList>
    </citation>
    <scope>NUCLEOTIDE SEQUENCE</scope>
</reference>
<name>A0AA86SLQ3_9FABA</name>
<dbReference type="SUPFAM" id="SSF53720">
    <property type="entry name" value="ALDH-like"/>
    <property type="match status" value="1"/>
</dbReference>
<dbReference type="InterPro" id="IPR016162">
    <property type="entry name" value="Ald_DH_N"/>
</dbReference>
<dbReference type="FunFam" id="3.40.605.10:FF:000019">
    <property type="entry name" value="probable aldehyde dehydrogenase"/>
    <property type="match status" value="1"/>
</dbReference>